<gene>
    <name evidence="4" type="ORF">EJB05_57879</name>
</gene>
<keyword evidence="2" id="KW-0732">Signal</keyword>
<comment type="caution">
    <text evidence="4">The sequence shown here is derived from an EMBL/GenBank/DDBJ whole genome shotgun (WGS) entry which is preliminary data.</text>
</comment>
<sequence>MRDFRPSLDNATAISNSNIILLYDVKHLLGSLFATTSLLTYLLSLAMPADCNPEGSLFATADLLTYILALAMPADCNPEELARTRTERKFMEHYSSNGLNGSIPTTLGKLNNLVNLDLEDNLLSGTIPAWLGANTQRNIRLHGNNMTGSISSSLGNLTNLVNFKLQKNLLSGPIPAFLAKSRHYELWKLFYPNKLLTLT</sequence>
<dbReference type="FunFam" id="3.80.10.10:FF:000383">
    <property type="entry name" value="Leucine-rich repeat receptor protein kinase EMS1"/>
    <property type="match status" value="1"/>
</dbReference>
<proteinExistence type="predicted"/>
<dbReference type="Gene3D" id="3.80.10.10">
    <property type="entry name" value="Ribonuclease Inhibitor"/>
    <property type="match status" value="2"/>
</dbReference>
<feature type="non-terminal residue" evidence="4">
    <location>
        <position position="1"/>
    </location>
</feature>
<protein>
    <recommendedName>
        <fullName evidence="6">Leucine-rich repeat-containing N-terminal plant-type domain-containing protein</fullName>
    </recommendedName>
</protein>
<dbReference type="AlphaFoldDB" id="A0A5J9SDK1"/>
<evidence type="ECO:0000256" key="3">
    <source>
        <dbReference type="ARBA" id="ARBA00022737"/>
    </source>
</evidence>
<evidence type="ECO:0000256" key="1">
    <source>
        <dbReference type="ARBA" id="ARBA00022614"/>
    </source>
</evidence>
<dbReference type="InterPro" id="IPR001611">
    <property type="entry name" value="Leu-rich_rpt"/>
</dbReference>
<dbReference type="EMBL" id="RWGY01001114">
    <property type="protein sequence ID" value="TVT96913.1"/>
    <property type="molecule type" value="Genomic_DNA"/>
</dbReference>
<keyword evidence="5" id="KW-1185">Reference proteome</keyword>
<keyword evidence="1" id="KW-0433">Leucine-rich repeat</keyword>
<name>A0A5J9SDK1_9POAL</name>
<dbReference type="Pfam" id="PF00560">
    <property type="entry name" value="LRR_1"/>
    <property type="match status" value="1"/>
</dbReference>
<dbReference type="SUPFAM" id="SSF52058">
    <property type="entry name" value="L domain-like"/>
    <property type="match status" value="1"/>
</dbReference>
<evidence type="ECO:0000313" key="4">
    <source>
        <dbReference type="EMBL" id="TVT96913.1"/>
    </source>
</evidence>
<evidence type="ECO:0000256" key="2">
    <source>
        <dbReference type="ARBA" id="ARBA00022729"/>
    </source>
</evidence>
<keyword evidence="3" id="KW-0677">Repeat</keyword>
<accession>A0A5J9SDK1</accession>
<evidence type="ECO:0000313" key="5">
    <source>
        <dbReference type="Proteomes" id="UP000324897"/>
    </source>
</evidence>
<dbReference type="InterPro" id="IPR032675">
    <property type="entry name" value="LRR_dom_sf"/>
</dbReference>
<dbReference type="Proteomes" id="UP000324897">
    <property type="component" value="Unassembled WGS sequence"/>
</dbReference>
<dbReference type="OrthoDB" id="406235at2759"/>
<evidence type="ECO:0008006" key="6">
    <source>
        <dbReference type="Google" id="ProtNLM"/>
    </source>
</evidence>
<dbReference type="Gramene" id="TVT96913">
    <property type="protein sequence ID" value="TVT96913"/>
    <property type="gene ID" value="EJB05_57879"/>
</dbReference>
<dbReference type="PANTHER" id="PTHR47988">
    <property type="entry name" value="SOMATIC EMBRYOGENESIS RECEPTOR KINASE 1"/>
    <property type="match status" value="1"/>
</dbReference>
<organism evidence="4 5">
    <name type="scientific">Eragrostis curvula</name>
    <name type="common">weeping love grass</name>
    <dbReference type="NCBI Taxonomy" id="38414"/>
    <lineage>
        <taxon>Eukaryota</taxon>
        <taxon>Viridiplantae</taxon>
        <taxon>Streptophyta</taxon>
        <taxon>Embryophyta</taxon>
        <taxon>Tracheophyta</taxon>
        <taxon>Spermatophyta</taxon>
        <taxon>Magnoliopsida</taxon>
        <taxon>Liliopsida</taxon>
        <taxon>Poales</taxon>
        <taxon>Poaceae</taxon>
        <taxon>PACMAD clade</taxon>
        <taxon>Chloridoideae</taxon>
        <taxon>Eragrostideae</taxon>
        <taxon>Eragrostidinae</taxon>
        <taxon>Eragrostis</taxon>
    </lineage>
</organism>
<reference evidence="4 5" key="1">
    <citation type="journal article" date="2019" name="Sci. Rep.">
        <title>A high-quality genome of Eragrostis curvula grass provides insights into Poaceae evolution and supports new strategies to enhance forage quality.</title>
        <authorList>
            <person name="Carballo J."/>
            <person name="Santos B.A.C.M."/>
            <person name="Zappacosta D."/>
            <person name="Garbus I."/>
            <person name="Selva J.P."/>
            <person name="Gallo C.A."/>
            <person name="Diaz A."/>
            <person name="Albertini E."/>
            <person name="Caccamo M."/>
            <person name="Echenique V."/>
        </authorList>
    </citation>
    <scope>NUCLEOTIDE SEQUENCE [LARGE SCALE GENOMIC DNA]</scope>
    <source>
        <strain evidence="5">cv. Victoria</strain>
        <tissue evidence="4">Leaf</tissue>
    </source>
</reference>